<dbReference type="InterPro" id="IPR036921">
    <property type="entry name" value="PurM-like_N_sf"/>
</dbReference>
<dbReference type="Gene3D" id="3.90.650.10">
    <property type="entry name" value="PurM-like C-terminal domain"/>
    <property type="match status" value="1"/>
</dbReference>
<accession>X1P2R4</accession>
<evidence type="ECO:0000313" key="4">
    <source>
        <dbReference type="EMBL" id="GAI50148.1"/>
    </source>
</evidence>
<dbReference type="PANTHER" id="PTHR10256:SF0">
    <property type="entry name" value="INACTIVE SELENIDE, WATER DIKINASE-LIKE PROTEIN-RELATED"/>
    <property type="match status" value="1"/>
</dbReference>
<evidence type="ECO:0000256" key="1">
    <source>
        <dbReference type="ARBA" id="ARBA00022741"/>
    </source>
</evidence>
<comment type="caution">
    <text evidence="4">The sequence shown here is derived from an EMBL/GenBank/DDBJ whole genome shotgun (WGS) entry which is preliminary data.</text>
</comment>
<dbReference type="InterPro" id="IPR036676">
    <property type="entry name" value="PurM-like_C_sf"/>
</dbReference>
<dbReference type="SUPFAM" id="SSF56042">
    <property type="entry name" value="PurM C-terminal domain-like"/>
    <property type="match status" value="1"/>
</dbReference>
<name>X1P2R4_9ZZZZ</name>
<dbReference type="GO" id="GO:0005524">
    <property type="term" value="F:ATP binding"/>
    <property type="evidence" value="ECO:0007669"/>
    <property type="project" value="UniProtKB-KW"/>
</dbReference>
<gene>
    <name evidence="4" type="ORF">S06H3_54343</name>
</gene>
<protein>
    <recommendedName>
        <fullName evidence="3">PurM-like N-terminal domain-containing protein</fullName>
    </recommendedName>
</protein>
<feature type="domain" description="PurM-like N-terminal" evidence="3">
    <location>
        <begin position="1"/>
        <end position="67"/>
    </location>
</feature>
<dbReference type="InterPro" id="IPR016188">
    <property type="entry name" value="PurM-like_N"/>
</dbReference>
<reference evidence="4" key="1">
    <citation type="journal article" date="2014" name="Front. Microbiol.">
        <title>High frequency of phylogenetically diverse reductive dehalogenase-homologous genes in deep subseafloor sedimentary metagenomes.</title>
        <authorList>
            <person name="Kawai M."/>
            <person name="Futagami T."/>
            <person name="Toyoda A."/>
            <person name="Takaki Y."/>
            <person name="Nishi S."/>
            <person name="Hori S."/>
            <person name="Arai W."/>
            <person name="Tsubouchi T."/>
            <person name="Morono Y."/>
            <person name="Uchiyama I."/>
            <person name="Ito T."/>
            <person name="Fujiyama A."/>
            <person name="Inagaki F."/>
            <person name="Takami H."/>
        </authorList>
    </citation>
    <scope>NUCLEOTIDE SEQUENCE</scope>
    <source>
        <strain evidence="4">Expedition CK06-06</strain>
    </source>
</reference>
<dbReference type="GO" id="GO:0005737">
    <property type="term" value="C:cytoplasm"/>
    <property type="evidence" value="ECO:0007669"/>
    <property type="project" value="TreeGrafter"/>
</dbReference>
<dbReference type="GO" id="GO:0016260">
    <property type="term" value="P:selenocysteine biosynthetic process"/>
    <property type="evidence" value="ECO:0007669"/>
    <property type="project" value="TreeGrafter"/>
</dbReference>
<sequence length="147" mass="15649">DIYAMGGRPIVALNVICFPEKKLPLNIMEEILRGGADKAAEAGISIIGGHSLKDEEPKYGLCVTGLVHPQKIITNAKARGGDALVLTKPIGLGIINAAIKTGIASDETTQQAVELMSQLNRKASEVMRSAVSWQNPLQHMVVLPISI</sequence>
<dbReference type="InterPro" id="IPR004536">
    <property type="entry name" value="SPS/SelD"/>
</dbReference>
<dbReference type="PANTHER" id="PTHR10256">
    <property type="entry name" value="SELENIDE, WATER DIKINASE"/>
    <property type="match status" value="1"/>
</dbReference>
<organism evidence="4">
    <name type="scientific">marine sediment metagenome</name>
    <dbReference type="NCBI Taxonomy" id="412755"/>
    <lineage>
        <taxon>unclassified sequences</taxon>
        <taxon>metagenomes</taxon>
        <taxon>ecological metagenomes</taxon>
    </lineage>
</organism>
<evidence type="ECO:0000259" key="3">
    <source>
        <dbReference type="Pfam" id="PF00586"/>
    </source>
</evidence>
<dbReference type="NCBIfam" id="TIGR00476">
    <property type="entry name" value="selD"/>
    <property type="match status" value="1"/>
</dbReference>
<keyword evidence="1" id="KW-0547">Nucleotide-binding</keyword>
<dbReference type="SUPFAM" id="SSF55326">
    <property type="entry name" value="PurM N-terminal domain-like"/>
    <property type="match status" value="1"/>
</dbReference>
<dbReference type="AlphaFoldDB" id="X1P2R4"/>
<dbReference type="Pfam" id="PF00586">
    <property type="entry name" value="AIRS"/>
    <property type="match status" value="1"/>
</dbReference>
<keyword evidence="2" id="KW-0067">ATP-binding</keyword>
<dbReference type="EMBL" id="BARV01034744">
    <property type="protein sequence ID" value="GAI50148.1"/>
    <property type="molecule type" value="Genomic_DNA"/>
</dbReference>
<dbReference type="GO" id="GO:0004756">
    <property type="term" value="F:selenide, water dikinase activity"/>
    <property type="evidence" value="ECO:0007669"/>
    <property type="project" value="TreeGrafter"/>
</dbReference>
<feature type="non-terminal residue" evidence="4">
    <location>
        <position position="1"/>
    </location>
</feature>
<evidence type="ECO:0000256" key="2">
    <source>
        <dbReference type="ARBA" id="ARBA00022840"/>
    </source>
</evidence>
<proteinExistence type="predicted"/>
<dbReference type="Gene3D" id="3.30.1330.10">
    <property type="entry name" value="PurM-like, N-terminal domain"/>
    <property type="match status" value="1"/>
</dbReference>